<dbReference type="AlphaFoldDB" id="A0A420T6Y3"/>
<feature type="domain" description="DUF7908" evidence="4">
    <location>
        <begin position="138"/>
        <end position="234"/>
    </location>
</feature>
<feature type="domain" description="Apple" evidence="3">
    <location>
        <begin position="498"/>
        <end position="544"/>
    </location>
</feature>
<evidence type="ECO:0000259" key="4">
    <source>
        <dbReference type="Pfam" id="PF25485"/>
    </source>
</evidence>
<sequence length="555" mass="56334">MKSCIFATTLLGSAGIASAAEYPSMEMDTWCITYLSTYLAPISVAPGVSPSSHMTLFGNSLTATASITGGQTIIASELSSTSDLSSFDVATTEAQTGSGTLSFGSITEPVDTSSAFATGISSSALPTSTGIIEPPGRSVIFLIQASGQLFVGGLPTFYAGENYKALGVQDGGSFPQDAITKTFGTTGQNLIFKNSGLPNGEAGFCQDSSGQVYITFTASPPGCVPVTLGVYDVTQCQNGRLVGFETSTSASASSTEASTAESVSSGIFSSEEPTTTETAAPTEFSSLSYVETSTSSQTFGSVSSAASSRSVDASTSASGTEVFSTISSEEIIPPTSTFSSEASTTVTSQDADTSASVSSQAVDSETSTIVSSELFHSSVTIQSTLSSSDSGTEAPSSTELETSSSLASTSEEPFSTTTETSGDSTSETSSELASSSSEETTSESSTGITTTTADTTTDLITTTTSAAALSECRSDSNTYSDSGSTFDLSCDFSVDSGASIGVVQANSFNQCVFFCAQASNCAAIQYEKSTMNCSGFSSFTGTSANAQFDVAVKQP</sequence>
<dbReference type="EMBL" id="MRDB01000026">
    <property type="protein sequence ID" value="RKL37237.1"/>
    <property type="molecule type" value="Genomic_DNA"/>
</dbReference>
<comment type="caution">
    <text evidence="5">The sequence shown here is derived from an EMBL/GenBank/DDBJ whole genome shotgun (WGS) entry which is preliminary data.</text>
</comment>
<dbReference type="InterPro" id="IPR057230">
    <property type="entry name" value="DUF7908"/>
</dbReference>
<protein>
    <recommendedName>
        <fullName evidence="7">Apple domain-containing protein</fullName>
    </recommendedName>
</protein>
<dbReference type="Pfam" id="PF00024">
    <property type="entry name" value="PAN_1"/>
    <property type="match status" value="1"/>
</dbReference>
<gene>
    <name evidence="5" type="ORF">BFJ72_g7893</name>
</gene>
<evidence type="ECO:0000313" key="6">
    <source>
        <dbReference type="Proteomes" id="UP000283569"/>
    </source>
</evidence>
<name>A0A420T6Y3_GIBIN</name>
<dbReference type="InterPro" id="IPR003609">
    <property type="entry name" value="Pan_app"/>
</dbReference>
<feature type="chain" id="PRO_5019579505" description="Apple domain-containing protein" evidence="2">
    <location>
        <begin position="20"/>
        <end position="555"/>
    </location>
</feature>
<feature type="signal peptide" evidence="2">
    <location>
        <begin position="1"/>
        <end position="19"/>
    </location>
</feature>
<evidence type="ECO:0000256" key="1">
    <source>
        <dbReference type="SAM" id="MobiDB-lite"/>
    </source>
</evidence>
<feature type="region of interest" description="Disordered" evidence="1">
    <location>
        <begin position="333"/>
        <end position="363"/>
    </location>
</feature>
<evidence type="ECO:0000256" key="2">
    <source>
        <dbReference type="SAM" id="SignalP"/>
    </source>
</evidence>
<evidence type="ECO:0000313" key="5">
    <source>
        <dbReference type="EMBL" id="RKL37237.1"/>
    </source>
</evidence>
<proteinExistence type="predicted"/>
<evidence type="ECO:0000259" key="3">
    <source>
        <dbReference type="Pfam" id="PF00024"/>
    </source>
</evidence>
<keyword evidence="2" id="KW-0732">Signal</keyword>
<evidence type="ECO:0008006" key="7">
    <source>
        <dbReference type="Google" id="ProtNLM"/>
    </source>
</evidence>
<accession>A0A420T6Y3</accession>
<dbReference type="Proteomes" id="UP000283569">
    <property type="component" value="Unassembled WGS sequence"/>
</dbReference>
<feature type="region of interest" description="Disordered" evidence="1">
    <location>
        <begin position="383"/>
        <end position="456"/>
    </location>
</feature>
<dbReference type="Pfam" id="PF25485">
    <property type="entry name" value="DUF7908"/>
    <property type="match status" value="1"/>
</dbReference>
<organism evidence="5 6">
    <name type="scientific">Gibberella intermedia</name>
    <name type="common">Bulb rot disease fungus</name>
    <name type="synonym">Fusarium proliferatum</name>
    <dbReference type="NCBI Taxonomy" id="948311"/>
    <lineage>
        <taxon>Eukaryota</taxon>
        <taxon>Fungi</taxon>
        <taxon>Dikarya</taxon>
        <taxon>Ascomycota</taxon>
        <taxon>Pezizomycotina</taxon>
        <taxon>Sordariomycetes</taxon>
        <taxon>Hypocreomycetidae</taxon>
        <taxon>Hypocreales</taxon>
        <taxon>Nectriaceae</taxon>
        <taxon>Fusarium</taxon>
        <taxon>Fusarium fujikuroi species complex</taxon>
    </lineage>
</organism>
<reference evidence="5 6" key="1">
    <citation type="journal article" date="2018" name="Sci. Rep.">
        <title>Characterisation of pathogen-specific regions and novel effector candidates in Fusarium oxysporum f. sp. cepae.</title>
        <authorList>
            <person name="Armitage A.D."/>
            <person name="Taylor A."/>
            <person name="Sobczyk M.K."/>
            <person name="Baxter L."/>
            <person name="Greenfield B.P."/>
            <person name="Bates H.J."/>
            <person name="Wilson F."/>
            <person name="Jackson A.C."/>
            <person name="Ott S."/>
            <person name="Harrison R.J."/>
            <person name="Clarkson J.P."/>
        </authorList>
    </citation>
    <scope>NUCLEOTIDE SEQUENCE [LARGE SCALE GENOMIC DNA]</scope>
    <source>
        <strain evidence="5 6">Fp_A8</strain>
    </source>
</reference>
<feature type="region of interest" description="Disordered" evidence="1">
    <location>
        <begin position="248"/>
        <end position="283"/>
    </location>
</feature>